<evidence type="ECO:0000256" key="1">
    <source>
        <dbReference type="SAM" id="MobiDB-lite"/>
    </source>
</evidence>
<sequence>MKYVPDLIPEQARVLPDYFKSQPVLAKAKSKFYNVLLWILGVYFYCLALACLLQPLLLLLFAAIGTLLLPPGQRYLERRLRLRFTPWAKTIVCLLLLFCALPLLKKHLADDVLPTDKPQALSAAGTQPTQPEKPQPIQPAKPGHADKQDSLQYYIRRSNELSKQHKTAAAIKLLEQAAPFAENAAAQSLLQKELTGLRTRHAGALVQSGQYKAALPLISQLLDADPDNKQLLVQRAMCYSKTGKIEEAVNELKPLLQSGNEDAEKLHNKINPVRKRVVGYETLCCDGSTSNARGRGACSHHGGVCDWNQPIYEEYRKYE</sequence>
<dbReference type="Gene3D" id="1.25.40.10">
    <property type="entry name" value="Tetratricopeptide repeat domain"/>
    <property type="match status" value="1"/>
</dbReference>
<dbReference type="EMBL" id="PYGD01000002">
    <property type="protein sequence ID" value="PSK93485.1"/>
    <property type="molecule type" value="Genomic_DNA"/>
</dbReference>
<comment type="caution">
    <text evidence="3">The sequence shown here is derived from an EMBL/GenBank/DDBJ whole genome shotgun (WGS) entry which is preliminary data.</text>
</comment>
<proteinExistence type="predicted"/>
<dbReference type="OrthoDB" id="948340at2"/>
<name>A0A2P8D8D4_9BACT</name>
<keyword evidence="2" id="KW-0812">Transmembrane</keyword>
<evidence type="ECO:0000313" key="4">
    <source>
        <dbReference type="Proteomes" id="UP000240572"/>
    </source>
</evidence>
<dbReference type="Pfam" id="PF14559">
    <property type="entry name" value="TPR_19"/>
    <property type="match status" value="1"/>
</dbReference>
<evidence type="ECO:0000313" key="3">
    <source>
        <dbReference type="EMBL" id="PSK93485.1"/>
    </source>
</evidence>
<protein>
    <submittedName>
        <fullName evidence="3">Uncharacterized protein DUF3761</fullName>
    </submittedName>
</protein>
<feature type="transmembrane region" description="Helical" evidence="2">
    <location>
        <begin position="35"/>
        <end position="64"/>
    </location>
</feature>
<keyword evidence="2" id="KW-0472">Membrane</keyword>
<dbReference type="SUPFAM" id="SSF48452">
    <property type="entry name" value="TPR-like"/>
    <property type="match status" value="1"/>
</dbReference>
<feature type="transmembrane region" description="Helical" evidence="2">
    <location>
        <begin position="84"/>
        <end position="104"/>
    </location>
</feature>
<organism evidence="3 4">
    <name type="scientific">Taibaiella chishuiensis</name>
    <dbReference type="NCBI Taxonomy" id="1434707"/>
    <lineage>
        <taxon>Bacteria</taxon>
        <taxon>Pseudomonadati</taxon>
        <taxon>Bacteroidota</taxon>
        <taxon>Chitinophagia</taxon>
        <taxon>Chitinophagales</taxon>
        <taxon>Chitinophagaceae</taxon>
        <taxon>Taibaiella</taxon>
    </lineage>
</organism>
<dbReference type="AlphaFoldDB" id="A0A2P8D8D4"/>
<keyword evidence="2" id="KW-1133">Transmembrane helix</keyword>
<dbReference type="InterPro" id="IPR011990">
    <property type="entry name" value="TPR-like_helical_dom_sf"/>
</dbReference>
<reference evidence="3 4" key="1">
    <citation type="submission" date="2018-03" db="EMBL/GenBank/DDBJ databases">
        <title>Genomic Encyclopedia of Type Strains, Phase III (KMG-III): the genomes of soil and plant-associated and newly described type strains.</title>
        <authorList>
            <person name="Whitman W."/>
        </authorList>
    </citation>
    <scope>NUCLEOTIDE SEQUENCE [LARGE SCALE GENOMIC DNA]</scope>
    <source>
        <strain evidence="3 4">CGMCC 1.12700</strain>
    </source>
</reference>
<gene>
    <name evidence="3" type="ORF">B0I18_102455</name>
</gene>
<accession>A0A2P8D8D4</accession>
<dbReference type="Proteomes" id="UP000240572">
    <property type="component" value="Unassembled WGS sequence"/>
</dbReference>
<feature type="region of interest" description="Disordered" evidence="1">
    <location>
        <begin position="119"/>
        <end position="146"/>
    </location>
</feature>
<keyword evidence="4" id="KW-1185">Reference proteome</keyword>
<evidence type="ECO:0000256" key="2">
    <source>
        <dbReference type="SAM" id="Phobius"/>
    </source>
</evidence>